<keyword evidence="3" id="KW-1185">Reference proteome</keyword>
<sequence>MYSVFCAATIGRVTRSKATLDSQHLPRQVPSPPVTTPEVGSPAQFEEQVCETEVSANRNQPRMPPMEGDTPAAPNSGLTFGQFAPKTLKSFSGADGRDFATWFRSFEDMVRMVNPPLPDQIKTNSFVGHLEGEARDLVDEMPDEDKNDYANIVELLRNHFESLTFAALLANNFAIVSKIQLSPHGISLKGLSKSSKR</sequence>
<organism evidence="3 4">
    <name type="scientific">Heligmosomoides polygyrus</name>
    <name type="common">Parasitic roundworm</name>
    <dbReference type="NCBI Taxonomy" id="6339"/>
    <lineage>
        <taxon>Eukaryota</taxon>
        <taxon>Metazoa</taxon>
        <taxon>Ecdysozoa</taxon>
        <taxon>Nematoda</taxon>
        <taxon>Chromadorea</taxon>
        <taxon>Rhabditida</taxon>
        <taxon>Rhabditina</taxon>
        <taxon>Rhabditomorpha</taxon>
        <taxon>Strongyloidea</taxon>
        <taxon>Heligmosomidae</taxon>
        <taxon>Heligmosomoides</taxon>
    </lineage>
</organism>
<dbReference type="EMBL" id="UZAH01034748">
    <property type="protein sequence ID" value="VDP37032.1"/>
    <property type="molecule type" value="Genomic_DNA"/>
</dbReference>
<dbReference type="Proteomes" id="UP000050761">
    <property type="component" value="Unassembled WGS sequence"/>
</dbReference>
<accession>A0A183GKF0</accession>
<reference evidence="2 3" key="1">
    <citation type="submission" date="2018-11" db="EMBL/GenBank/DDBJ databases">
        <authorList>
            <consortium name="Pathogen Informatics"/>
        </authorList>
    </citation>
    <scope>NUCLEOTIDE SEQUENCE [LARGE SCALE GENOMIC DNA]</scope>
</reference>
<evidence type="ECO:0000313" key="2">
    <source>
        <dbReference type="EMBL" id="VDP37032.1"/>
    </source>
</evidence>
<name>A0A183GKF0_HELPZ</name>
<dbReference type="AlphaFoldDB" id="A0A183GKF0"/>
<dbReference type="WBParaSite" id="HPBE_0002317001-mRNA-1">
    <property type="protein sequence ID" value="HPBE_0002317001-mRNA-1"/>
    <property type="gene ID" value="HPBE_0002317001"/>
</dbReference>
<feature type="region of interest" description="Disordered" evidence="1">
    <location>
        <begin position="18"/>
        <end position="40"/>
    </location>
</feature>
<proteinExistence type="predicted"/>
<dbReference type="OrthoDB" id="5819653at2759"/>
<evidence type="ECO:0000313" key="3">
    <source>
        <dbReference type="Proteomes" id="UP000050761"/>
    </source>
</evidence>
<evidence type="ECO:0000256" key="1">
    <source>
        <dbReference type="SAM" id="MobiDB-lite"/>
    </source>
</evidence>
<protein>
    <submittedName>
        <fullName evidence="4">Retrotrans_gag domain-containing protein</fullName>
    </submittedName>
</protein>
<reference evidence="4" key="2">
    <citation type="submission" date="2019-09" db="UniProtKB">
        <authorList>
            <consortium name="WormBaseParasite"/>
        </authorList>
    </citation>
    <scope>IDENTIFICATION</scope>
</reference>
<gene>
    <name evidence="2" type="ORF">HPBE_LOCUS23169</name>
</gene>
<evidence type="ECO:0000313" key="4">
    <source>
        <dbReference type="WBParaSite" id="HPBE_0002317001-mRNA-1"/>
    </source>
</evidence>
<accession>A0A3P8CEB0</accession>